<dbReference type="SUPFAM" id="SSF81853">
    <property type="entry name" value="Family 10 polysaccharide lyase"/>
    <property type="match status" value="1"/>
</dbReference>
<reference evidence="2" key="2">
    <citation type="submission" date="2021-04" db="EMBL/GenBank/DDBJ databases">
        <authorList>
            <person name="Gilroy R."/>
        </authorList>
    </citation>
    <scope>NUCLEOTIDE SEQUENCE</scope>
    <source>
        <strain evidence="2">CHK118-2852</strain>
    </source>
</reference>
<accession>A0A9D2KC17</accession>
<evidence type="ECO:0000313" key="3">
    <source>
        <dbReference type="Proteomes" id="UP000824108"/>
    </source>
</evidence>
<protein>
    <submittedName>
        <fullName evidence="2">Pectate lyase</fullName>
        <ecNumber evidence="2">4.2.2.2</ecNumber>
    </submittedName>
</protein>
<proteinExistence type="predicted"/>
<sequence length="369" mass="42688">MKKIVLACMAALFCAALANAQKSEVTYKSKQPYKSWVKMAPKLNDDFFKTQEAIRIGDNVLLYQQTTGGWPKNIYMPAELDEKELEEVLSEKDDVNQSTIDNTATTTEIIYLSRLYNATGIEKYKSAAIEGIRYLFEAQYENGGWPQFYPRPTGYYTHITYNDDAMINVMEMLQDVANGKQPFTYLPEEIRKQAQAAVDKGIDCILKTQVKQNGKLTVWCAQHDEHTLAPAKARAYELPSLSGAESDNIVLFLMKLPHPSPEIIASIEAAVEWFKQVQINGLKREYFTDNEGQKDYRMVPCQEDERYAPLWARFYTLEDNRPFFCDRDGIKRYNLSEIGHERRNGYSWYNNAGLKVFKKYEQWKKKLNN</sequence>
<dbReference type="AlphaFoldDB" id="A0A9D2KC17"/>
<reference evidence="2" key="1">
    <citation type="journal article" date="2021" name="PeerJ">
        <title>Extensive microbial diversity within the chicken gut microbiome revealed by metagenomics and culture.</title>
        <authorList>
            <person name="Gilroy R."/>
            <person name="Ravi A."/>
            <person name="Getino M."/>
            <person name="Pursley I."/>
            <person name="Horton D.L."/>
            <person name="Alikhan N.F."/>
            <person name="Baker D."/>
            <person name="Gharbi K."/>
            <person name="Hall N."/>
            <person name="Watson M."/>
            <person name="Adriaenssens E.M."/>
            <person name="Foster-Nyarko E."/>
            <person name="Jarju S."/>
            <person name="Secka A."/>
            <person name="Antonio M."/>
            <person name="Oren A."/>
            <person name="Chaudhuri R.R."/>
            <person name="La Ragione R."/>
            <person name="Hildebrand F."/>
            <person name="Pallen M.J."/>
        </authorList>
    </citation>
    <scope>NUCLEOTIDE SEQUENCE</scope>
    <source>
        <strain evidence="2">CHK118-2852</strain>
    </source>
</reference>
<keyword evidence="2" id="KW-0456">Lyase</keyword>
<evidence type="ECO:0000256" key="1">
    <source>
        <dbReference type="SAM" id="SignalP"/>
    </source>
</evidence>
<dbReference type="Proteomes" id="UP000824108">
    <property type="component" value="Unassembled WGS sequence"/>
</dbReference>
<dbReference type="NCBIfam" id="TIGR02474">
    <property type="entry name" value="pec_lyase"/>
    <property type="match status" value="1"/>
</dbReference>
<dbReference type="Gene3D" id="1.50.10.20">
    <property type="match status" value="1"/>
</dbReference>
<feature type="chain" id="PRO_5038426498" evidence="1">
    <location>
        <begin position="21"/>
        <end position="369"/>
    </location>
</feature>
<dbReference type="GO" id="GO:0030570">
    <property type="term" value="F:pectate lyase activity"/>
    <property type="evidence" value="ECO:0007669"/>
    <property type="project" value="UniProtKB-EC"/>
</dbReference>
<dbReference type="InterPro" id="IPR012669">
    <property type="entry name" value="Pectate_lyase"/>
</dbReference>
<evidence type="ECO:0000313" key="2">
    <source>
        <dbReference type="EMBL" id="HIZ91024.1"/>
    </source>
</evidence>
<name>A0A9D2KC17_9BACE</name>
<keyword evidence="1" id="KW-0732">Signal</keyword>
<comment type="caution">
    <text evidence="2">The sequence shown here is derived from an EMBL/GenBank/DDBJ whole genome shotgun (WGS) entry which is preliminary data.</text>
</comment>
<dbReference type="EMBL" id="DXAV01000023">
    <property type="protein sequence ID" value="HIZ91024.1"/>
    <property type="molecule type" value="Genomic_DNA"/>
</dbReference>
<dbReference type="EC" id="4.2.2.2" evidence="2"/>
<organism evidence="2 3">
    <name type="scientific">Candidatus Bacteroides merdavium</name>
    <dbReference type="NCBI Taxonomy" id="2838472"/>
    <lineage>
        <taxon>Bacteria</taxon>
        <taxon>Pseudomonadati</taxon>
        <taxon>Bacteroidota</taxon>
        <taxon>Bacteroidia</taxon>
        <taxon>Bacteroidales</taxon>
        <taxon>Bacteroidaceae</taxon>
        <taxon>Bacteroides</taxon>
    </lineage>
</organism>
<gene>
    <name evidence="2" type="primary">pelA</name>
    <name evidence="2" type="ORF">H9807_02705</name>
</gene>
<dbReference type="Pfam" id="PF09492">
    <property type="entry name" value="Pec_lyase"/>
    <property type="match status" value="1"/>
</dbReference>
<feature type="signal peptide" evidence="1">
    <location>
        <begin position="1"/>
        <end position="20"/>
    </location>
</feature>